<dbReference type="InterPro" id="IPR031315">
    <property type="entry name" value="LNS2/PITP"/>
</dbReference>
<dbReference type="GO" id="GO:0009062">
    <property type="term" value="P:fatty acid catabolic process"/>
    <property type="evidence" value="ECO:0007669"/>
    <property type="project" value="TreeGrafter"/>
</dbReference>
<dbReference type="InterPro" id="IPR036412">
    <property type="entry name" value="HAD-like_sf"/>
</dbReference>
<dbReference type="Pfam" id="PF04571">
    <property type="entry name" value="Lipin_N"/>
    <property type="match status" value="1"/>
</dbReference>
<dbReference type="SUPFAM" id="SSF56784">
    <property type="entry name" value="HAD-like"/>
    <property type="match status" value="1"/>
</dbReference>
<evidence type="ECO:0000256" key="2">
    <source>
        <dbReference type="ARBA" id="ARBA00005476"/>
    </source>
</evidence>
<dbReference type="WBParaSite" id="nRc.2.0.1.t27348-RA">
    <property type="protein sequence ID" value="nRc.2.0.1.t27348-RA"/>
    <property type="gene ID" value="nRc.2.0.1.g27348"/>
</dbReference>
<comment type="similarity">
    <text evidence="2">Belongs to the lipin family.</text>
</comment>
<dbReference type="InterPro" id="IPR013209">
    <property type="entry name" value="LNS2"/>
</dbReference>
<evidence type="ECO:0000256" key="1">
    <source>
        <dbReference type="ARBA" id="ARBA00001180"/>
    </source>
</evidence>
<dbReference type="PANTHER" id="PTHR12181">
    <property type="entry name" value="LIPIN"/>
    <property type="match status" value="1"/>
</dbReference>
<evidence type="ECO:0000313" key="5">
    <source>
        <dbReference type="Proteomes" id="UP000887565"/>
    </source>
</evidence>
<evidence type="ECO:0000259" key="4">
    <source>
        <dbReference type="SMART" id="SM00775"/>
    </source>
</evidence>
<dbReference type="SMART" id="SM00775">
    <property type="entry name" value="LNS2"/>
    <property type="match status" value="1"/>
</dbReference>
<dbReference type="Proteomes" id="UP000887565">
    <property type="component" value="Unplaced"/>
</dbReference>
<dbReference type="GO" id="GO:0019432">
    <property type="term" value="P:triglyceride biosynthetic process"/>
    <property type="evidence" value="ECO:0007669"/>
    <property type="project" value="TreeGrafter"/>
</dbReference>
<dbReference type="Pfam" id="PF08235">
    <property type="entry name" value="LNS2"/>
    <property type="match status" value="1"/>
</dbReference>
<dbReference type="GO" id="GO:0008195">
    <property type="term" value="F:phosphatidate phosphatase activity"/>
    <property type="evidence" value="ECO:0007669"/>
    <property type="project" value="UniProtKB-EC"/>
</dbReference>
<dbReference type="Gene3D" id="3.40.50.1000">
    <property type="entry name" value="HAD superfamily/HAD-like"/>
    <property type="match status" value="1"/>
</dbReference>
<proteinExistence type="inferred from homology"/>
<keyword evidence="5" id="KW-1185">Reference proteome</keyword>
<dbReference type="InterPro" id="IPR026058">
    <property type="entry name" value="LIPIN"/>
</dbReference>
<evidence type="ECO:0000256" key="3">
    <source>
        <dbReference type="SAM" id="MobiDB-lite"/>
    </source>
</evidence>
<accession>A0A915JML2</accession>
<dbReference type="InterPro" id="IPR023214">
    <property type="entry name" value="HAD_sf"/>
</dbReference>
<dbReference type="GO" id="GO:0045944">
    <property type="term" value="P:positive regulation of transcription by RNA polymerase II"/>
    <property type="evidence" value="ECO:0007669"/>
    <property type="project" value="TreeGrafter"/>
</dbReference>
<dbReference type="GO" id="GO:0032869">
    <property type="term" value="P:cellular response to insulin stimulus"/>
    <property type="evidence" value="ECO:0007669"/>
    <property type="project" value="TreeGrafter"/>
</dbReference>
<organism evidence="5 6">
    <name type="scientific">Romanomermis culicivorax</name>
    <name type="common">Nematode worm</name>
    <dbReference type="NCBI Taxonomy" id="13658"/>
    <lineage>
        <taxon>Eukaryota</taxon>
        <taxon>Metazoa</taxon>
        <taxon>Ecdysozoa</taxon>
        <taxon>Nematoda</taxon>
        <taxon>Enoplea</taxon>
        <taxon>Dorylaimia</taxon>
        <taxon>Mermithida</taxon>
        <taxon>Mermithoidea</taxon>
        <taxon>Mermithidae</taxon>
        <taxon>Romanomermis</taxon>
    </lineage>
</organism>
<dbReference type="InterPro" id="IPR007651">
    <property type="entry name" value="Lipin_N"/>
</dbReference>
<comment type="catalytic activity">
    <reaction evidence="1">
        <text>a 1,2-diacyl-sn-glycero-3-phosphate + H2O = a 1,2-diacyl-sn-glycerol + phosphate</text>
        <dbReference type="Rhea" id="RHEA:27429"/>
        <dbReference type="ChEBI" id="CHEBI:15377"/>
        <dbReference type="ChEBI" id="CHEBI:17815"/>
        <dbReference type="ChEBI" id="CHEBI:43474"/>
        <dbReference type="ChEBI" id="CHEBI:58608"/>
        <dbReference type="EC" id="3.1.3.4"/>
    </reaction>
    <physiologicalReaction direction="left-to-right" evidence="1">
        <dbReference type="Rhea" id="RHEA:27430"/>
    </physiologicalReaction>
</comment>
<feature type="domain" description="LNS2/PITP" evidence="4">
    <location>
        <begin position="443"/>
        <end position="599"/>
    </location>
</feature>
<dbReference type="GO" id="GO:0005634">
    <property type="term" value="C:nucleus"/>
    <property type="evidence" value="ECO:0007669"/>
    <property type="project" value="TreeGrafter"/>
</dbReference>
<dbReference type="GO" id="GO:0003713">
    <property type="term" value="F:transcription coactivator activity"/>
    <property type="evidence" value="ECO:0007669"/>
    <property type="project" value="TreeGrafter"/>
</dbReference>
<sequence length="610" mass="68857">MFKFGVKLFTDAYEIYKELNPNTLSGAIDVIVVEQADGKILKSTPFYVRFGKIGVLRTKEKSKRGFSTSSRLLREGAEIFLMIFWFFCDALKVDIEVNDQLFTAVKMVLDDNGDGYFVDNETLSTNMCPSNRVGIPSKPRNISASCPDLRSAVNLITPSGSSTSIHINNSKLMKLSFKKKFKKLSVKKISKILDSDSKVRKVSWVYGSYNGRSVRGIIHINHDLQDCNRSTATVSFDNCAIQNTKKEMSIYSERPLIASPTSPNAVKPANGIFKKFADFNFRYRSYFDFTVAIPVLIKALVFSKPITDDFIAKLCHNKKPLVIQPKVIDKDVQHNAVEPSRHSSWFPWRLSNLYKHPINNEVLQKSDSSSLIPDRSPSSDFSIRNHPATHSLKKSLCLSSDELKKMNLKYDELNTVKFSITTKYQGTYTCQCSIFVWKSNDKIVISDIDGTITKSDVLGHFMPLVGHQWDQPNVVDLFKNISRNGYRLIYLSARAIGQAQYTKDYLKSVMQNGRFLPNGPLLLSPTSLFGALHREVIEKKPEVFKIDCLLKIKALFPSRLNPFYAGFGNKATDEITYKSCGIHSSRIFNIDPSGRVNFLDRKLSATPGAL</sequence>
<dbReference type="PANTHER" id="PTHR12181:SF12">
    <property type="entry name" value="PHOSPHATIDATE PHOSPHATASE"/>
    <property type="match status" value="1"/>
</dbReference>
<protein>
    <submittedName>
        <fullName evidence="6">LNS2/PITP domain-containing protein</fullName>
    </submittedName>
</protein>
<name>A0A915JML2_ROMCU</name>
<reference evidence="6" key="1">
    <citation type="submission" date="2022-11" db="UniProtKB">
        <authorList>
            <consortium name="WormBaseParasite"/>
        </authorList>
    </citation>
    <scope>IDENTIFICATION</scope>
</reference>
<dbReference type="AlphaFoldDB" id="A0A915JML2"/>
<feature type="compositionally biased region" description="Low complexity" evidence="3">
    <location>
        <begin position="366"/>
        <end position="380"/>
    </location>
</feature>
<feature type="region of interest" description="Disordered" evidence="3">
    <location>
        <begin position="365"/>
        <end position="386"/>
    </location>
</feature>
<evidence type="ECO:0000313" key="6">
    <source>
        <dbReference type="WBParaSite" id="nRc.2.0.1.t27348-RA"/>
    </source>
</evidence>